<feature type="region of interest" description="Disordered" evidence="1">
    <location>
        <begin position="1"/>
        <end position="28"/>
    </location>
</feature>
<proteinExistence type="predicted"/>
<comment type="caution">
    <text evidence="2">The sequence shown here is derived from an EMBL/GenBank/DDBJ whole genome shotgun (WGS) entry which is preliminary data.</text>
</comment>
<dbReference type="EMBL" id="CALNXK010000002">
    <property type="protein sequence ID" value="CAH3033454.1"/>
    <property type="molecule type" value="Genomic_DNA"/>
</dbReference>
<feature type="compositionally biased region" description="Basic and acidic residues" evidence="1">
    <location>
        <begin position="16"/>
        <end position="27"/>
    </location>
</feature>
<keyword evidence="3" id="KW-1185">Reference proteome</keyword>
<evidence type="ECO:0000313" key="3">
    <source>
        <dbReference type="Proteomes" id="UP001159405"/>
    </source>
</evidence>
<accession>A0ABN8MUR1</accession>
<evidence type="ECO:0000256" key="1">
    <source>
        <dbReference type="SAM" id="MobiDB-lite"/>
    </source>
</evidence>
<organism evidence="2 3">
    <name type="scientific">Porites lobata</name>
    <dbReference type="NCBI Taxonomy" id="104759"/>
    <lineage>
        <taxon>Eukaryota</taxon>
        <taxon>Metazoa</taxon>
        <taxon>Cnidaria</taxon>
        <taxon>Anthozoa</taxon>
        <taxon>Hexacorallia</taxon>
        <taxon>Scleractinia</taxon>
        <taxon>Fungiina</taxon>
        <taxon>Poritidae</taxon>
        <taxon>Porites</taxon>
    </lineage>
</organism>
<name>A0ABN8MUR1_9CNID</name>
<protein>
    <submittedName>
        <fullName evidence="2">Uncharacterized protein</fullName>
    </submittedName>
</protein>
<dbReference type="Proteomes" id="UP001159405">
    <property type="component" value="Unassembled WGS sequence"/>
</dbReference>
<evidence type="ECO:0000313" key="2">
    <source>
        <dbReference type="EMBL" id="CAH3033454.1"/>
    </source>
</evidence>
<gene>
    <name evidence="2" type="ORF">PLOB_00016529</name>
</gene>
<sequence>MKDHHFFAGSEDDTVETERPFHSENERNLSNCPLRKMLREFPGRRSSSLTDLRKIEINRNLNLNVSKSQESISISKSDISYGDSQREVTQLSMNNSNSHLPDVWENYERRQMTWHYAVTDETASERDHGLPAEITRDVDELLSLFECVDSSAAAQV</sequence>
<reference evidence="2 3" key="1">
    <citation type="submission" date="2022-05" db="EMBL/GenBank/DDBJ databases">
        <authorList>
            <consortium name="Genoscope - CEA"/>
            <person name="William W."/>
        </authorList>
    </citation>
    <scope>NUCLEOTIDE SEQUENCE [LARGE SCALE GENOMIC DNA]</scope>
</reference>